<keyword evidence="3" id="KW-1185">Reference proteome</keyword>
<sequence>MGAIMLVTGVWYAQLVAAAPQAPVIGLLIPYVLPVIVLSIIAQAVLAFLSPREANARADERERIVMDRAGHWSGIVLGLGVIAAISMYIGGWSATLLVHAIVGALIVAQLAEYLFQVFLFRRTI</sequence>
<dbReference type="OrthoDB" id="7619100at2"/>
<dbReference type="EMBL" id="WTYA01000015">
    <property type="protein sequence ID" value="MXP30080.1"/>
    <property type="molecule type" value="Genomic_DNA"/>
</dbReference>
<organism evidence="2 3">
    <name type="scientific">Qipengyuania algicida</name>
    <dbReference type="NCBI Taxonomy" id="1836209"/>
    <lineage>
        <taxon>Bacteria</taxon>
        <taxon>Pseudomonadati</taxon>
        <taxon>Pseudomonadota</taxon>
        <taxon>Alphaproteobacteria</taxon>
        <taxon>Sphingomonadales</taxon>
        <taxon>Erythrobacteraceae</taxon>
        <taxon>Qipengyuania</taxon>
    </lineage>
</organism>
<accession>A0A845AIJ3</accession>
<feature type="transmembrane region" description="Helical" evidence="1">
    <location>
        <begin position="28"/>
        <end position="49"/>
    </location>
</feature>
<protein>
    <recommendedName>
        <fullName evidence="4">DUF2178 domain-containing protein</fullName>
    </recommendedName>
</protein>
<keyword evidence="1" id="KW-0472">Membrane</keyword>
<feature type="transmembrane region" description="Helical" evidence="1">
    <location>
        <begin position="69"/>
        <end position="90"/>
    </location>
</feature>
<keyword evidence="1" id="KW-0812">Transmembrane</keyword>
<reference evidence="2 3" key="1">
    <citation type="submission" date="2019-12" db="EMBL/GenBank/DDBJ databases">
        <title>Genomic-based taxomic classification of the family Erythrobacteraceae.</title>
        <authorList>
            <person name="Xu L."/>
        </authorList>
    </citation>
    <scope>NUCLEOTIDE SEQUENCE [LARGE SCALE GENOMIC DNA]</scope>
    <source>
        <strain evidence="2 3">KEMB 9005-328</strain>
    </source>
</reference>
<comment type="caution">
    <text evidence="2">The sequence shown here is derived from an EMBL/GenBank/DDBJ whole genome shotgun (WGS) entry which is preliminary data.</text>
</comment>
<evidence type="ECO:0008006" key="4">
    <source>
        <dbReference type="Google" id="ProtNLM"/>
    </source>
</evidence>
<gene>
    <name evidence="2" type="ORF">GRI58_14820</name>
</gene>
<keyword evidence="1" id="KW-1133">Transmembrane helix</keyword>
<feature type="transmembrane region" description="Helical" evidence="1">
    <location>
        <begin position="96"/>
        <end position="120"/>
    </location>
</feature>
<proteinExistence type="predicted"/>
<dbReference type="Proteomes" id="UP000439780">
    <property type="component" value="Unassembled WGS sequence"/>
</dbReference>
<name>A0A845AIJ3_9SPHN</name>
<dbReference type="AlphaFoldDB" id="A0A845AIJ3"/>
<evidence type="ECO:0000313" key="2">
    <source>
        <dbReference type="EMBL" id="MXP30080.1"/>
    </source>
</evidence>
<evidence type="ECO:0000313" key="3">
    <source>
        <dbReference type="Proteomes" id="UP000439780"/>
    </source>
</evidence>
<evidence type="ECO:0000256" key="1">
    <source>
        <dbReference type="SAM" id="Phobius"/>
    </source>
</evidence>